<dbReference type="InterPro" id="IPR011460">
    <property type="entry name" value="Lcl_C"/>
</dbReference>
<evidence type="ECO:0000313" key="4">
    <source>
        <dbReference type="Proteomes" id="UP001500547"/>
    </source>
</evidence>
<dbReference type="PANTHER" id="PTHR35812">
    <property type="entry name" value="LIPOPROTEIN"/>
    <property type="match status" value="1"/>
</dbReference>
<feature type="region of interest" description="Disordered" evidence="1">
    <location>
        <begin position="20"/>
        <end position="50"/>
    </location>
</feature>
<dbReference type="PANTHER" id="PTHR35812:SF1">
    <property type="entry name" value="LIPOPROTEIN"/>
    <property type="match status" value="1"/>
</dbReference>
<feature type="domain" description="Lcl C-terminal" evidence="2">
    <location>
        <begin position="188"/>
        <end position="297"/>
    </location>
</feature>
<keyword evidence="4" id="KW-1185">Reference proteome</keyword>
<comment type="caution">
    <text evidence="3">The sequence shown here is derived from an EMBL/GenBank/DDBJ whole genome shotgun (WGS) entry which is preliminary data.</text>
</comment>
<gene>
    <name evidence="3" type="ORF">GCM10025770_24490</name>
</gene>
<organism evidence="3 4">
    <name type="scientific">Viridibacterium curvum</name>
    <dbReference type="NCBI Taxonomy" id="1101404"/>
    <lineage>
        <taxon>Bacteria</taxon>
        <taxon>Pseudomonadati</taxon>
        <taxon>Pseudomonadota</taxon>
        <taxon>Betaproteobacteria</taxon>
        <taxon>Rhodocyclales</taxon>
        <taxon>Rhodocyclaceae</taxon>
        <taxon>Viridibacterium</taxon>
    </lineage>
</organism>
<proteinExistence type="predicted"/>
<accession>A0ABP9QTL0</accession>
<name>A0ABP9QTL0_9RHOO</name>
<evidence type="ECO:0000256" key="1">
    <source>
        <dbReference type="SAM" id="MobiDB-lite"/>
    </source>
</evidence>
<evidence type="ECO:0000259" key="2">
    <source>
        <dbReference type="Pfam" id="PF07603"/>
    </source>
</evidence>
<protein>
    <recommendedName>
        <fullName evidence="2">Lcl C-terminal domain-containing protein</fullName>
    </recommendedName>
</protein>
<dbReference type="Pfam" id="PF07603">
    <property type="entry name" value="Lcl_C"/>
    <property type="match status" value="2"/>
</dbReference>
<dbReference type="Proteomes" id="UP001500547">
    <property type="component" value="Unassembled WGS sequence"/>
</dbReference>
<feature type="region of interest" description="Disordered" evidence="1">
    <location>
        <begin position="302"/>
        <end position="326"/>
    </location>
</feature>
<feature type="domain" description="Lcl C-terminal" evidence="2">
    <location>
        <begin position="50"/>
        <end position="168"/>
    </location>
</feature>
<reference evidence="4" key="1">
    <citation type="journal article" date="2019" name="Int. J. Syst. Evol. Microbiol.">
        <title>The Global Catalogue of Microorganisms (GCM) 10K type strain sequencing project: providing services to taxonomists for standard genome sequencing and annotation.</title>
        <authorList>
            <consortium name="The Broad Institute Genomics Platform"/>
            <consortium name="The Broad Institute Genome Sequencing Center for Infectious Disease"/>
            <person name="Wu L."/>
            <person name="Ma J."/>
        </authorList>
    </citation>
    <scope>NUCLEOTIDE SEQUENCE [LARGE SCALE GENOMIC DNA]</scope>
    <source>
        <strain evidence="4">JCM 18715</strain>
    </source>
</reference>
<dbReference type="EMBL" id="BAABLD010000008">
    <property type="protein sequence ID" value="GAA5166826.1"/>
    <property type="molecule type" value="Genomic_DNA"/>
</dbReference>
<evidence type="ECO:0000313" key="3">
    <source>
        <dbReference type="EMBL" id="GAA5166826.1"/>
    </source>
</evidence>
<sequence>MWCSAAATLPAWATRHALPDTGAQRASTRTFGEDADYQGPGPALRDEGDGTVTDRVSGLIWQQVDGGEMSWPQAQAYAKTLNLAGHTDWRLPNSLELFSIQDHGRQRPSLDTRFFPDSGAEYWWSGATLAGDASRVWVTNAGGGLGAHPLRESLSAGGNKRFHVRCVRGPSPFSSGPRLRLLETGDLIDDNTGLIWQQAASAAAMNWEAALAWCENLTLAGSDDWRLPNIKELRSLVDEGRLRPAVDTRLLPQMAALPYWSSTPLGNRPERAWQVDFASGLVTYSDKTEPLRVLAVRDEGGSVAGIRDKPVPPAQEQRRNDRGERS</sequence>